<evidence type="ECO:0000256" key="3">
    <source>
        <dbReference type="SAM" id="Phobius"/>
    </source>
</evidence>
<dbReference type="Proteomes" id="UP000321798">
    <property type="component" value="Unassembled WGS sequence"/>
</dbReference>
<reference evidence="5 6" key="1">
    <citation type="submission" date="2019-07" db="EMBL/GenBank/DDBJ databases">
        <title>Whole genome shotgun sequence of Cellulomonas soli NBRC 109434.</title>
        <authorList>
            <person name="Hosoyama A."/>
            <person name="Uohara A."/>
            <person name="Ohji S."/>
            <person name="Ichikawa N."/>
        </authorList>
    </citation>
    <scope>NUCLEOTIDE SEQUENCE [LARGE SCALE GENOMIC DNA]</scope>
    <source>
        <strain evidence="5 6">NBRC 109434</strain>
    </source>
</reference>
<comment type="similarity">
    <text evidence="1">Belongs to the PstS family.</text>
</comment>
<evidence type="ECO:0000256" key="1">
    <source>
        <dbReference type="ARBA" id="ARBA00008725"/>
    </source>
</evidence>
<dbReference type="PANTHER" id="PTHR42996">
    <property type="entry name" value="PHOSPHATE-BINDING PROTEIN PSTS"/>
    <property type="match status" value="1"/>
</dbReference>
<name>A0A512PF11_9CELL</name>
<protein>
    <recommendedName>
        <fullName evidence="4">PBP domain-containing protein</fullName>
    </recommendedName>
</protein>
<accession>A0A512PF11</accession>
<dbReference type="SUPFAM" id="SSF53850">
    <property type="entry name" value="Periplasmic binding protein-like II"/>
    <property type="match status" value="1"/>
</dbReference>
<dbReference type="OrthoDB" id="9801510at2"/>
<comment type="caution">
    <text evidence="5">The sequence shown here is derived from an EMBL/GenBank/DDBJ whole genome shotgun (WGS) entry which is preliminary data.</text>
</comment>
<keyword evidence="3" id="KW-1133">Transmembrane helix</keyword>
<dbReference type="CDD" id="cd13565">
    <property type="entry name" value="PBP2_PstS"/>
    <property type="match status" value="1"/>
</dbReference>
<feature type="transmembrane region" description="Helical" evidence="3">
    <location>
        <begin position="533"/>
        <end position="555"/>
    </location>
</feature>
<feature type="domain" description="PBP" evidence="4">
    <location>
        <begin position="43"/>
        <end position="349"/>
    </location>
</feature>
<evidence type="ECO:0000256" key="2">
    <source>
        <dbReference type="SAM" id="MobiDB-lite"/>
    </source>
</evidence>
<organism evidence="5 6">
    <name type="scientific">Cellulomonas soli</name>
    <dbReference type="NCBI Taxonomy" id="931535"/>
    <lineage>
        <taxon>Bacteria</taxon>
        <taxon>Bacillati</taxon>
        <taxon>Actinomycetota</taxon>
        <taxon>Actinomycetes</taxon>
        <taxon>Micrococcales</taxon>
        <taxon>Cellulomonadaceae</taxon>
        <taxon>Cellulomonas</taxon>
    </lineage>
</organism>
<dbReference type="Gene3D" id="3.40.190.10">
    <property type="entry name" value="Periplasmic binding protein-like II"/>
    <property type="match status" value="2"/>
</dbReference>
<dbReference type="PANTHER" id="PTHR42996:SF1">
    <property type="entry name" value="PHOSPHATE-BINDING PROTEIN PSTS"/>
    <property type="match status" value="1"/>
</dbReference>
<dbReference type="EMBL" id="BKAL01000008">
    <property type="protein sequence ID" value="GEP69790.1"/>
    <property type="molecule type" value="Genomic_DNA"/>
</dbReference>
<feature type="region of interest" description="Disordered" evidence="2">
    <location>
        <begin position="566"/>
        <end position="653"/>
    </location>
</feature>
<evidence type="ECO:0000259" key="4">
    <source>
        <dbReference type="Pfam" id="PF12849"/>
    </source>
</evidence>
<keyword evidence="6" id="KW-1185">Reference proteome</keyword>
<dbReference type="InterPro" id="IPR050962">
    <property type="entry name" value="Phosphate-bind_PstS"/>
</dbReference>
<proteinExistence type="inferred from homology"/>
<dbReference type="Pfam" id="PF12849">
    <property type="entry name" value="PBP_like_2"/>
    <property type="match status" value="1"/>
</dbReference>
<evidence type="ECO:0000313" key="5">
    <source>
        <dbReference type="EMBL" id="GEP69790.1"/>
    </source>
</evidence>
<dbReference type="RefSeq" id="WP_146953536.1">
    <property type="nucleotide sequence ID" value="NZ_BAABBJ010000001.1"/>
</dbReference>
<keyword evidence="3" id="KW-0472">Membrane</keyword>
<feature type="compositionally biased region" description="Pro residues" evidence="2">
    <location>
        <begin position="570"/>
        <end position="589"/>
    </location>
</feature>
<keyword evidence="3" id="KW-0812">Transmembrane</keyword>
<sequence>MNDQRTSLRTAARAPRRRPAWQGRLAAVVAAGLVALTVLVGTSTAASAAYGQIEGSGSTWSQVIVDQWIADVSANGMAVTYNGGGSSQGRKNFAANVTDFGITEIPYQGTDEYGNADTAGGREFSYLPIVAGGTAFTYHLEVGGALVKDIRLSGDTIAKIFTNQITSWADPAIKADNNGRVLPDTPIVPVVRSDGSGTTAQFTTYLDAQHPDVWRAYFGRSGLTSYYPKPSGTRMIAAAGSDQVMNTVASSAGNGTIAYVEYSYPINKGYPVVKVLNSAGYYVEPTQYAVAVGLTKARINTDASSQAYLTQILDDVYTNPDPRAYPLSSYSYMLLPTGKNDQRMTTNKRQTLVDFMFYSLCEGQGKAGAFGYSPLPLNLVQAGFEQIAKLGAADPGVDVANRDATRCNNPTFVAGDLSRNKLAEVAAQPATCDQQGQGPCLGAGQVVDTSGGAGSTGGAGSAGAAAAPGAAGAAAAGAQGAAGTGATAGADASAGAIDPATGLPLGTTVDTATGLVTGAVATTVASRPVGSSIAFGALAGAELLAVALVPGLFAVRRRLLAEPRVAGPMPAGPPPSGPSPTAGPPPVSGPPSGLAPPRMAGAGPVAGPSSPFGPPTVAGPSSPFGAPLAGGPGSTFSPPFRPTRGGIGSADLR</sequence>
<dbReference type="InterPro" id="IPR024370">
    <property type="entry name" value="PBP_domain"/>
</dbReference>
<gene>
    <name evidence="5" type="ORF">CSO01_25050</name>
</gene>
<evidence type="ECO:0000313" key="6">
    <source>
        <dbReference type="Proteomes" id="UP000321798"/>
    </source>
</evidence>
<dbReference type="AlphaFoldDB" id="A0A512PF11"/>